<accession>A0ACA9QNW9</accession>
<organism evidence="1 2">
    <name type="scientific">Acaulospora colombiana</name>
    <dbReference type="NCBI Taxonomy" id="27376"/>
    <lineage>
        <taxon>Eukaryota</taxon>
        <taxon>Fungi</taxon>
        <taxon>Fungi incertae sedis</taxon>
        <taxon>Mucoromycota</taxon>
        <taxon>Glomeromycotina</taxon>
        <taxon>Glomeromycetes</taxon>
        <taxon>Diversisporales</taxon>
        <taxon>Acaulosporaceae</taxon>
        <taxon>Acaulospora</taxon>
    </lineage>
</organism>
<evidence type="ECO:0000313" key="2">
    <source>
        <dbReference type="Proteomes" id="UP000789525"/>
    </source>
</evidence>
<dbReference type="EMBL" id="CAJVPT010057728">
    <property type="protein sequence ID" value="CAG8759075.1"/>
    <property type="molecule type" value="Genomic_DNA"/>
</dbReference>
<protein>
    <submittedName>
        <fullName evidence="1">3223_t:CDS:1</fullName>
    </submittedName>
</protein>
<keyword evidence="2" id="KW-1185">Reference proteome</keyword>
<dbReference type="Proteomes" id="UP000789525">
    <property type="component" value="Unassembled WGS sequence"/>
</dbReference>
<feature type="non-terminal residue" evidence="1">
    <location>
        <position position="1"/>
    </location>
</feature>
<comment type="caution">
    <text evidence="1">The sequence shown here is derived from an EMBL/GenBank/DDBJ whole genome shotgun (WGS) entry which is preliminary data.</text>
</comment>
<name>A0ACA9QNW9_9GLOM</name>
<evidence type="ECO:0000313" key="1">
    <source>
        <dbReference type="EMBL" id="CAG8759075.1"/>
    </source>
</evidence>
<sequence length="118" mass="12956">VALSALAKEESTRQKITLLSKADSRSSCMVEVEAGQPLGRCALIADDSMETQNCQAKDCLSKNKSSPDKCDAQLFALYECCEKLYQAQAAGKPIDNTNCAQETVVKRWLKQHRKSSTP</sequence>
<reference evidence="1" key="1">
    <citation type="submission" date="2021-06" db="EMBL/GenBank/DDBJ databases">
        <authorList>
            <person name="Kallberg Y."/>
            <person name="Tangrot J."/>
            <person name="Rosling A."/>
        </authorList>
    </citation>
    <scope>NUCLEOTIDE SEQUENCE</scope>
    <source>
        <strain evidence="1">CL356</strain>
    </source>
</reference>
<proteinExistence type="predicted"/>
<gene>
    <name evidence="1" type="ORF">ACOLOM_LOCUS13109</name>
</gene>